<keyword evidence="2" id="KW-1185">Reference proteome</keyword>
<evidence type="ECO:0000313" key="2">
    <source>
        <dbReference type="Proteomes" id="UP000186156"/>
    </source>
</evidence>
<dbReference type="RefSeq" id="WP_076344485.1">
    <property type="nucleotide sequence ID" value="NZ_FTOO01000001.1"/>
</dbReference>
<gene>
    <name evidence="1" type="ORF">SAMN05421799_101391</name>
</gene>
<organism evidence="1 2">
    <name type="scientific">Alicyclobacillus vulcanalis</name>
    <dbReference type="NCBI Taxonomy" id="252246"/>
    <lineage>
        <taxon>Bacteria</taxon>
        <taxon>Bacillati</taxon>
        <taxon>Bacillota</taxon>
        <taxon>Bacilli</taxon>
        <taxon>Bacillales</taxon>
        <taxon>Alicyclobacillaceae</taxon>
        <taxon>Alicyclobacillus</taxon>
    </lineage>
</organism>
<dbReference type="Proteomes" id="UP000186156">
    <property type="component" value="Unassembled WGS sequence"/>
</dbReference>
<evidence type="ECO:0000313" key="1">
    <source>
        <dbReference type="EMBL" id="SIS57485.1"/>
    </source>
</evidence>
<accession>A0A1N7K7B7</accession>
<dbReference type="AlphaFoldDB" id="A0A1N7K7B7"/>
<sequence length="163" mass="18079">MSETQQMQETLDVSDILLDPSVQRSLNNVLERLPHIAKLVEALTADERTLESLTAIVEHLPQLAKLVYLVSRVSQAVEDVITDGDSLEGFGQLAKQMAEPAVGPAKKLLDAYKVAKERAEHDTTTFSVFSLLKLLKEPVVQKNLRIVSAMLEELSKDESHGHH</sequence>
<name>A0A1N7K7B7_9BACL</name>
<protein>
    <submittedName>
        <fullName evidence="1">Uncharacterized conserved protein YjgD, DUF1641 family</fullName>
    </submittedName>
</protein>
<dbReference type="STRING" id="252246.SAMN05421799_101391"/>
<dbReference type="OrthoDB" id="2374761at2"/>
<reference evidence="2" key="1">
    <citation type="submission" date="2017-01" db="EMBL/GenBank/DDBJ databases">
        <authorList>
            <person name="Varghese N."/>
            <person name="Submissions S."/>
        </authorList>
    </citation>
    <scope>NUCLEOTIDE SEQUENCE [LARGE SCALE GENOMIC DNA]</scope>
    <source>
        <strain evidence="2">DSM 16176</strain>
    </source>
</reference>
<dbReference type="EMBL" id="FTOO01000001">
    <property type="protein sequence ID" value="SIS57485.1"/>
    <property type="molecule type" value="Genomic_DNA"/>
</dbReference>
<proteinExistence type="predicted"/>